<keyword evidence="2" id="KW-0819">tRNA processing</keyword>
<keyword evidence="3" id="KW-0540">Nuclease</keyword>
<dbReference type="GO" id="GO:0004540">
    <property type="term" value="F:RNA nuclease activity"/>
    <property type="evidence" value="ECO:0007669"/>
    <property type="project" value="InterPro"/>
</dbReference>
<feature type="domain" description="Exonuclease" evidence="7">
    <location>
        <begin position="18"/>
        <end position="203"/>
    </location>
</feature>
<gene>
    <name evidence="8" type="ORF">MNBD_GAMMA15-343</name>
</gene>
<dbReference type="GO" id="GO:0003676">
    <property type="term" value="F:nucleic acid binding"/>
    <property type="evidence" value="ECO:0007669"/>
    <property type="project" value="InterPro"/>
</dbReference>
<dbReference type="GO" id="GO:0046872">
    <property type="term" value="F:metal ion binding"/>
    <property type="evidence" value="ECO:0007669"/>
    <property type="project" value="UniProtKB-KW"/>
</dbReference>
<evidence type="ECO:0000256" key="2">
    <source>
        <dbReference type="ARBA" id="ARBA00022694"/>
    </source>
</evidence>
<dbReference type="InterPro" id="IPR012337">
    <property type="entry name" value="RNaseH-like_sf"/>
</dbReference>
<dbReference type="InterPro" id="IPR005987">
    <property type="entry name" value="RNase_T"/>
</dbReference>
<dbReference type="Pfam" id="PF00929">
    <property type="entry name" value="RNase_T"/>
    <property type="match status" value="1"/>
</dbReference>
<evidence type="ECO:0000256" key="5">
    <source>
        <dbReference type="ARBA" id="ARBA00022801"/>
    </source>
</evidence>
<dbReference type="GO" id="GO:0005829">
    <property type="term" value="C:cytosol"/>
    <property type="evidence" value="ECO:0007669"/>
    <property type="project" value="TreeGrafter"/>
</dbReference>
<protein>
    <submittedName>
        <fullName evidence="8">Ribonuclease T</fullName>
    </submittedName>
</protein>
<dbReference type="EMBL" id="UOFN01000010">
    <property type="protein sequence ID" value="VAW72948.1"/>
    <property type="molecule type" value="Genomic_DNA"/>
</dbReference>
<evidence type="ECO:0000313" key="8">
    <source>
        <dbReference type="EMBL" id="VAW72948.1"/>
    </source>
</evidence>
<dbReference type="FunFam" id="3.30.420.10:FF:000009">
    <property type="entry name" value="Ribonuclease T"/>
    <property type="match status" value="1"/>
</dbReference>
<evidence type="ECO:0000256" key="3">
    <source>
        <dbReference type="ARBA" id="ARBA00022722"/>
    </source>
</evidence>
<dbReference type="Gene3D" id="3.30.420.10">
    <property type="entry name" value="Ribonuclease H-like superfamily/Ribonuclease H"/>
    <property type="match status" value="1"/>
</dbReference>
<keyword evidence="5" id="KW-0378">Hydrolase</keyword>
<dbReference type="PANTHER" id="PTHR30231">
    <property type="entry name" value="DNA POLYMERASE III SUBUNIT EPSILON"/>
    <property type="match status" value="1"/>
</dbReference>
<dbReference type="HAMAP" id="MF_00157">
    <property type="entry name" value="RNase_T"/>
    <property type="match status" value="1"/>
</dbReference>
<dbReference type="AlphaFoldDB" id="A0A3B0XX53"/>
<keyword evidence="6" id="KW-0460">Magnesium</keyword>
<dbReference type="GO" id="GO:0008033">
    <property type="term" value="P:tRNA processing"/>
    <property type="evidence" value="ECO:0007669"/>
    <property type="project" value="UniProtKB-KW"/>
</dbReference>
<keyword evidence="4" id="KW-0479">Metal-binding</keyword>
<organism evidence="8">
    <name type="scientific">hydrothermal vent metagenome</name>
    <dbReference type="NCBI Taxonomy" id="652676"/>
    <lineage>
        <taxon>unclassified sequences</taxon>
        <taxon>metagenomes</taxon>
        <taxon>ecological metagenomes</taxon>
    </lineage>
</organism>
<dbReference type="SMART" id="SM00479">
    <property type="entry name" value="EXOIII"/>
    <property type="match status" value="1"/>
</dbReference>
<sequence length="207" mass="22766">MSDESSTGKLANRFRGYLPIVVDVETAGFNPKRDALLEIAAVILDYDDDGNLVPMETHACHVEPFPGANLDEKSLEFTGIDPYHPFRMAKSESEALGEIFPPIRKAVKDTACTRAILVGHNPSFDLNFVNAAADRCKIKRNPFHPFSSFDTASLGGLAFGQTVLARAAMAAGMEWDQEQAHSAKYDAERTAELFCIIVNKWDELTGQ</sequence>
<dbReference type="GO" id="GO:0045004">
    <property type="term" value="P:DNA replication proofreading"/>
    <property type="evidence" value="ECO:0007669"/>
    <property type="project" value="TreeGrafter"/>
</dbReference>
<dbReference type="InterPro" id="IPR036397">
    <property type="entry name" value="RNaseH_sf"/>
</dbReference>
<comment type="subunit">
    <text evidence="1">Homodimer.</text>
</comment>
<dbReference type="NCBIfam" id="TIGR01298">
    <property type="entry name" value="RNaseT"/>
    <property type="match status" value="1"/>
</dbReference>
<proteinExistence type="inferred from homology"/>
<evidence type="ECO:0000256" key="1">
    <source>
        <dbReference type="ARBA" id="ARBA00011738"/>
    </source>
</evidence>
<dbReference type="SUPFAM" id="SSF53098">
    <property type="entry name" value="Ribonuclease H-like"/>
    <property type="match status" value="1"/>
</dbReference>
<dbReference type="PANTHER" id="PTHR30231:SF2">
    <property type="entry name" value="RIBONUCLEASE T"/>
    <property type="match status" value="1"/>
</dbReference>
<dbReference type="CDD" id="cd06134">
    <property type="entry name" value="RNaseT"/>
    <property type="match status" value="1"/>
</dbReference>
<accession>A0A3B0XX53</accession>
<dbReference type="InterPro" id="IPR013520">
    <property type="entry name" value="Ribonucl_H"/>
</dbReference>
<evidence type="ECO:0000256" key="6">
    <source>
        <dbReference type="ARBA" id="ARBA00022842"/>
    </source>
</evidence>
<evidence type="ECO:0000256" key="4">
    <source>
        <dbReference type="ARBA" id="ARBA00022723"/>
    </source>
</evidence>
<evidence type="ECO:0000259" key="7">
    <source>
        <dbReference type="SMART" id="SM00479"/>
    </source>
</evidence>
<name>A0A3B0XX53_9ZZZZ</name>
<reference evidence="8" key="1">
    <citation type="submission" date="2018-06" db="EMBL/GenBank/DDBJ databases">
        <authorList>
            <person name="Zhirakovskaya E."/>
        </authorList>
    </citation>
    <scope>NUCLEOTIDE SEQUENCE</scope>
</reference>
<dbReference type="GO" id="GO:0008408">
    <property type="term" value="F:3'-5' exonuclease activity"/>
    <property type="evidence" value="ECO:0007669"/>
    <property type="project" value="TreeGrafter"/>
</dbReference>